<gene>
    <name evidence="2" type="ORF">TPAB3V08_LOCUS10758</name>
</gene>
<comment type="caution">
    <text evidence="2">The sequence shown here is derived from an EMBL/GenBank/DDBJ whole genome shotgun (WGS) entry which is preliminary data.</text>
</comment>
<dbReference type="Proteomes" id="UP001153148">
    <property type="component" value="Unassembled WGS sequence"/>
</dbReference>
<keyword evidence="1" id="KW-1133">Transmembrane helix</keyword>
<name>A0ABN7P7X1_TIMPD</name>
<keyword evidence="1" id="KW-0472">Membrane</keyword>
<dbReference type="EMBL" id="CAJPIN010029304">
    <property type="protein sequence ID" value="CAG2063811.1"/>
    <property type="molecule type" value="Genomic_DNA"/>
</dbReference>
<keyword evidence="1" id="KW-0812">Transmembrane</keyword>
<accession>A0ABN7P7X1</accession>
<evidence type="ECO:0000313" key="3">
    <source>
        <dbReference type="Proteomes" id="UP001153148"/>
    </source>
</evidence>
<sequence length="149" mass="16902">MVCPLQVGLTDNATDSFAKKLSFNPGRVHTHEGWYVGAAVITGGIAAYYISRSRAEMARRKPKVETSLFMAEPLTSIDTLTDNYDDMKTKMELMIMKIQAMFEVTFEVSGYVTLPLKPAIVEQLLYLPLIYHTLAVERFLEMRARNKEC</sequence>
<protein>
    <submittedName>
        <fullName evidence="2">Uncharacterized protein</fullName>
    </submittedName>
</protein>
<evidence type="ECO:0000256" key="1">
    <source>
        <dbReference type="SAM" id="Phobius"/>
    </source>
</evidence>
<proteinExistence type="predicted"/>
<evidence type="ECO:0000313" key="2">
    <source>
        <dbReference type="EMBL" id="CAG2063811.1"/>
    </source>
</evidence>
<reference evidence="2" key="1">
    <citation type="submission" date="2021-03" db="EMBL/GenBank/DDBJ databases">
        <authorList>
            <person name="Tran Van P."/>
        </authorList>
    </citation>
    <scope>NUCLEOTIDE SEQUENCE</scope>
</reference>
<organism evidence="2 3">
    <name type="scientific">Timema podura</name>
    <name type="common">Walking stick</name>
    <dbReference type="NCBI Taxonomy" id="61482"/>
    <lineage>
        <taxon>Eukaryota</taxon>
        <taxon>Metazoa</taxon>
        <taxon>Ecdysozoa</taxon>
        <taxon>Arthropoda</taxon>
        <taxon>Hexapoda</taxon>
        <taxon>Insecta</taxon>
        <taxon>Pterygota</taxon>
        <taxon>Neoptera</taxon>
        <taxon>Polyneoptera</taxon>
        <taxon>Phasmatodea</taxon>
        <taxon>Timematodea</taxon>
        <taxon>Timematoidea</taxon>
        <taxon>Timematidae</taxon>
        <taxon>Timema</taxon>
    </lineage>
</organism>
<feature type="transmembrane region" description="Helical" evidence="1">
    <location>
        <begin position="33"/>
        <end position="51"/>
    </location>
</feature>
<keyword evidence="3" id="KW-1185">Reference proteome</keyword>